<accession>A0ACC1P847</accession>
<evidence type="ECO:0000313" key="1">
    <source>
        <dbReference type="EMBL" id="KAJ2987808.1"/>
    </source>
</evidence>
<dbReference type="EMBL" id="JAPDGR010000737">
    <property type="protein sequence ID" value="KAJ2987808.1"/>
    <property type="molecule type" value="Genomic_DNA"/>
</dbReference>
<sequence length="251" mass="26713">MRTHVFEPLGMASTSFNAESIPASSSRRLAFAVSENGVLRRGVSPRDQNPNRAPGSDSDNDRIEAGGSGLFSTPGDFARLLHGVLAHKVLRPQTTDLLFAPQLDPGSDCDLALLGSGAACLSHVSVGFRWLSRSRFASMDWSCGGFGTLMNKGDSGGIVCNCVLGVDEKSLVRAGVVHDDVAALVVMLRGRRAARGSREAMVMVVCLQARCGRRGELHEFRLGIDVQKCLGIEFSFVSSSTDCLVADANVD</sequence>
<gene>
    <name evidence="1" type="ORF">NUW58_g4308</name>
</gene>
<reference evidence="1" key="1">
    <citation type="submission" date="2022-10" db="EMBL/GenBank/DDBJ databases">
        <title>Genome Sequence of Xylaria curta.</title>
        <authorList>
            <person name="Buettner E."/>
        </authorList>
    </citation>
    <scope>NUCLEOTIDE SEQUENCE</scope>
    <source>
        <strain evidence="1">Babe10</strain>
    </source>
</reference>
<comment type="caution">
    <text evidence="1">The sequence shown here is derived from an EMBL/GenBank/DDBJ whole genome shotgun (WGS) entry which is preliminary data.</text>
</comment>
<name>A0ACC1P847_9PEZI</name>
<keyword evidence="2" id="KW-1185">Reference proteome</keyword>
<organism evidence="1 2">
    <name type="scientific">Xylaria curta</name>
    <dbReference type="NCBI Taxonomy" id="42375"/>
    <lineage>
        <taxon>Eukaryota</taxon>
        <taxon>Fungi</taxon>
        <taxon>Dikarya</taxon>
        <taxon>Ascomycota</taxon>
        <taxon>Pezizomycotina</taxon>
        <taxon>Sordariomycetes</taxon>
        <taxon>Xylariomycetidae</taxon>
        <taxon>Xylariales</taxon>
        <taxon>Xylariaceae</taxon>
        <taxon>Xylaria</taxon>
    </lineage>
</organism>
<dbReference type="Proteomes" id="UP001143856">
    <property type="component" value="Unassembled WGS sequence"/>
</dbReference>
<proteinExistence type="predicted"/>
<evidence type="ECO:0000313" key="2">
    <source>
        <dbReference type="Proteomes" id="UP001143856"/>
    </source>
</evidence>
<protein>
    <submittedName>
        <fullName evidence="1">Uncharacterized protein</fullName>
    </submittedName>
</protein>